<reference evidence="6 7" key="1">
    <citation type="submission" date="2022-01" db="EMBL/GenBank/DDBJ databases">
        <title>Collection of gut derived symbiotic bacterial strains cultured from healthy donors.</title>
        <authorList>
            <person name="Lin H."/>
            <person name="Kohout C."/>
            <person name="Waligurski E."/>
            <person name="Pamer E.G."/>
        </authorList>
    </citation>
    <scope>NUCLEOTIDE SEQUENCE [LARGE SCALE GENOMIC DNA]</scope>
    <source>
        <strain evidence="6 7">DFI.7.58</strain>
    </source>
</reference>
<dbReference type="NCBIfam" id="TIGR01903">
    <property type="entry name" value="cas5_csm4"/>
    <property type="match status" value="1"/>
</dbReference>
<dbReference type="EMBL" id="JAKNHQ010000005">
    <property type="protein sequence ID" value="MCG4610414.1"/>
    <property type="molecule type" value="Genomic_DNA"/>
</dbReference>
<name>A0ABS9MHX5_9FIRM</name>
<accession>A0ABS9MHX5</accession>
<protein>
    <recommendedName>
        <fullName evidence="2">CRISPR system Cms protein Csm4</fullName>
    </recommendedName>
</protein>
<proteinExistence type="inferred from homology"/>
<keyword evidence="4" id="KW-0051">Antiviral defense</keyword>
<sequence>MRTYYLYKFHFYGALHIGPDDGRNVLQSSGILLHSDTLFSALCIEALRDETARNSLLEEAKAGRFLLSDAFPYRADELFLPKPLIRTEQGLRQMQDPGQRKLFKKLTYLPASLWDAYLDLWREGRPFDAAACLQQLENLSFLDERACAAVRGKEETDPYLVRGLQFNKDCGLYCILAFDDDRVRSLVEGLLQSLSFSGVGGKRSVGFGKFQLECCGELAQSACEAARVLGTYLSGEPAAHWMTLNTSLPAEDELEEAMEHAEYSLCRRGGFVHGMGYKKRTVYAFASGSCFSKRFTGQVRNVAPEGRQPALRMLKPMFLGVDV</sequence>
<evidence type="ECO:0000256" key="2">
    <source>
        <dbReference type="ARBA" id="ARBA00016109"/>
    </source>
</evidence>
<comment type="caution">
    <text evidence="6">The sequence shown here is derived from an EMBL/GenBank/DDBJ whole genome shotgun (WGS) entry which is preliminary data.</text>
</comment>
<evidence type="ECO:0000313" key="6">
    <source>
        <dbReference type="EMBL" id="MCG4610414.1"/>
    </source>
</evidence>
<evidence type="ECO:0000256" key="1">
    <source>
        <dbReference type="ARBA" id="ARBA00005772"/>
    </source>
</evidence>
<dbReference type="Pfam" id="PF17953">
    <property type="entry name" value="Csm4_C"/>
    <property type="match status" value="1"/>
</dbReference>
<dbReference type="RefSeq" id="WP_237966626.1">
    <property type="nucleotide sequence ID" value="NZ_JAKNHQ010000005.1"/>
</dbReference>
<keyword evidence="3" id="KW-0694">RNA-binding</keyword>
<dbReference type="Proteomes" id="UP001298681">
    <property type="component" value="Unassembled WGS sequence"/>
</dbReference>
<organism evidence="6 7">
    <name type="scientific">Anaeromassilibacillus senegalensis</name>
    <dbReference type="NCBI Taxonomy" id="1673717"/>
    <lineage>
        <taxon>Bacteria</taxon>
        <taxon>Bacillati</taxon>
        <taxon>Bacillota</taxon>
        <taxon>Clostridia</taxon>
        <taxon>Eubacteriales</taxon>
        <taxon>Acutalibacteraceae</taxon>
        <taxon>Anaeromassilibacillus</taxon>
    </lineage>
</organism>
<evidence type="ECO:0000259" key="5">
    <source>
        <dbReference type="Pfam" id="PF17953"/>
    </source>
</evidence>
<feature type="domain" description="Csm4 C-terminal" evidence="5">
    <location>
        <begin position="238"/>
        <end position="321"/>
    </location>
</feature>
<evidence type="ECO:0000256" key="3">
    <source>
        <dbReference type="ARBA" id="ARBA00022884"/>
    </source>
</evidence>
<dbReference type="InterPro" id="IPR005510">
    <property type="entry name" value="Csm4"/>
</dbReference>
<evidence type="ECO:0000256" key="4">
    <source>
        <dbReference type="ARBA" id="ARBA00023118"/>
    </source>
</evidence>
<keyword evidence="7" id="KW-1185">Reference proteome</keyword>
<comment type="similarity">
    <text evidence="1">Belongs to the CRISPR-associated Csm4 family.</text>
</comment>
<gene>
    <name evidence="6" type="primary">csm4</name>
    <name evidence="6" type="ORF">L0P57_05650</name>
</gene>
<dbReference type="InterPro" id="IPR040932">
    <property type="entry name" value="Csm4_C"/>
</dbReference>
<evidence type="ECO:0000313" key="7">
    <source>
        <dbReference type="Proteomes" id="UP001298681"/>
    </source>
</evidence>